<proteinExistence type="predicted"/>
<organism evidence="1 2">
    <name type="scientific">Fusarium ambrosium</name>
    <dbReference type="NCBI Taxonomy" id="131363"/>
    <lineage>
        <taxon>Eukaryota</taxon>
        <taxon>Fungi</taxon>
        <taxon>Dikarya</taxon>
        <taxon>Ascomycota</taxon>
        <taxon>Pezizomycotina</taxon>
        <taxon>Sordariomycetes</taxon>
        <taxon>Hypocreomycetidae</taxon>
        <taxon>Hypocreales</taxon>
        <taxon>Nectriaceae</taxon>
        <taxon>Fusarium</taxon>
        <taxon>Fusarium solani species complex</taxon>
    </lineage>
</organism>
<dbReference type="PANTHER" id="PTHR47784:SF5">
    <property type="entry name" value="STEROL UPTAKE CONTROL PROTEIN 2"/>
    <property type="match status" value="1"/>
</dbReference>
<dbReference type="GO" id="GO:0001228">
    <property type="term" value="F:DNA-binding transcription activator activity, RNA polymerase II-specific"/>
    <property type="evidence" value="ECO:0007669"/>
    <property type="project" value="TreeGrafter"/>
</dbReference>
<dbReference type="EMBL" id="NIZV01000057">
    <property type="protein sequence ID" value="RSM14145.1"/>
    <property type="molecule type" value="Genomic_DNA"/>
</dbReference>
<evidence type="ECO:0000313" key="2">
    <source>
        <dbReference type="Proteomes" id="UP000288429"/>
    </source>
</evidence>
<gene>
    <name evidence="1" type="ORF">CDV31_005481</name>
</gene>
<reference evidence="1 2" key="1">
    <citation type="submission" date="2017-06" db="EMBL/GenBank/DDBJ databases">
        <title>Cmopartive genomic analysis of Ambrosia Fusariam Clade fungi.</title>
        <authorList>
            <person name="Stajich J.E."/>
            <person name="Carrillo J."/>
            <person name="Kijimoto T."/>
            <person name="Eskalen A."/>
            <person name="O'Donnell K."/>
            <person name="Kasson M."/>
        </authorList>
    </citation>
    <scope>NUCLEOTIDE SEQUENCE [LARGE SCALE GENOMIC DNA]</scope>
    <source>
        <strain evidence="1 2">NRRL 20438</strain>
    </source>
</reference>
<comment type="caution">
    <text evidence="1">The sequence shown here is derived from an EMBL/GenBank/DDBJ whole genome shotgun (WGS) entry which is preliminary data.</text>
</comment>
<dbReference type="Proteomes" id="UP000288429">
    <property type="component" value="Unassembled WGS sequence"/>
</dbReference>
<dbReference type="InterPro" id="IPR053157">
    <property type="entry name" value="Sterol_Uptake_Regulator"/>
</dbReference>
<evidence type="ECO:0008006" key="3">
    <source>
        <dbReference type="Google" id="ProtNLM"/>
    </source>
</evidence>
<sequence length="332" mass="37899">MSLVTPKDLGGVQLRAGDSLYEALTLMHHFCTSTCYSLAQRKDLQHVWQVVVPGEAREHPFILHGVLAMAALHKAYLSPPDQRAPYIDMSAFHQFLGLEGFTACLSDVNKDNWRPVYCFSSMVILYVCCLPLRSSSTPPTPISAFLELMSSVRGIHPITKPFLPRILETTLSPMIHGMWLNPDDEHHLPSLKGTLIPHDVFDALQKLQDFLESRPGLHDKDAHRCAVKELCTLSKLLAQAGVQVESSMVFYWLYAIPDSIVIHLRTLQPGALLLLSYYCVFLALVDRQFWYLSGCARRLLDEIRLHLADFDDYQYFLQWPRKHIHQDSWGRE</sequence>
<name>A0A428UIL8_9HYPO</name>
<accession>A0A428UIL8</accession>
<keyword evidence="2" id="KW-1185">Reference proteome</keyword>
<protein>
    <recommendedName>
        <fullName evidence="3">C6 zinc finger domain-containing protein</fullName>
    </recommendedName>
</protein>
<dbReference type="PANTHER" id="PTHR47784">
    <property type="entry name" value="STEROL UPTAKE CONTROL PROTEIN 2"/>
    <property type="match status" value="1"/>
</dbReference>
<dbReference type="AlphaFoldDB" id="A0A428UIL8"/>
<evidence type="ECO:0000313" key="1">
    <source>
        <dbReference type="EMBL" id="RSM14145.1"/>
    </source>
</evidence>